<name>A0AAV5TTF2_9BILA</name>
<proteinExistence type="predicted"/>
<protein>
    <submittedName>
        <fullName evidence="1">Uncharacterized protein</fullName>
    </submittedName>
</protein>
<dbReference type="AlphaFoldDB" id="A0AAV5TTF2"/>
<accession>A0AAV5TTF2</accession>
<evidence type="ECO:0000313" key="1">
    <source>
        <dbReference type="EMBL" id="GMS97269.1"/>
    </source>
</evidence>
<dbReference type="Proteomes" id="UP001432027">
    <property type="component" value="Unassembled WGS sequence"/>
</dbReference>
<keyword evidence="2" id="KW-1185">Reference proteome</keyword>
<evidence type="ECO:0000313" key="2">
    <source>
        <dbReference type="Proteomes" id="UP001432027"/>
    </source>
</evidence>
<feature type="non-terminal residue" evidence="1">
    <location>
        <position position="92"/>
    </location>
</feature>
<reference evidence="1" key="1">
    <citation type="submission" date="2023-10" db="EMBL/GenBank/DDBJ databases">
        <title>Genome assembly of Pristionchus species.</title>
        <authorList>
            <person name="Yoshida K."/>
            <person name="Sommer R.J."/>
        </authorList>
    </citation>
    <scope>NUCLEOTIDE SEQUENCE</scope>
    <source>
        <strain evidence="1">RS0144</strain>
    </source>
</reference>
<gene>
    <name evidence="1" type="ORF">PENTCL1PPCAC_19444</name>
</gene>
<comment type="caution">
    <text evidence="1">The sequence shown here is derived from an EMBL/GenBank/DDBJ whole genome shotgun (WGS) entry which is preliminary data.</text>
</comment>
<sequence>MSFALGMEDTLAERVQSCDCGEIDTSATDFKDASPYRRDNDKVGDGMIAFFKQCSQRCDTMEGVLNKRDCVNHLCSFDIPSRTEKEFERFTT</sequence>
<dbReference type="EMBL" id="BTSX01000004">
    <property type="protein sequence ID" value="GMS97269.1"/>
    <property type="molecule type" value="Genomic_DNA"/>
</dbReference>
<organism evidence="1 2">
    <name type="scientific">Pristionchus entomophagus</name>
    <dbReference type="NCBI Taxonomy" id="358040"/>
    <lineage>
        <taxon>Eukaryota</taxon>
        <taxon>Metazoa</taxon>
        <taxon>Ecdysozoa</taxon>
        <taxon>Nematoda</taxon>
        <taxon>Chromadorea</taxon>
        <taxon>Rhabditida</taxon>
        <taxon>Rhabditina</taxon>
        <taxon>Diplogasteromorpha</taxon>
        <taxon>Diplogasteroidea</taxon>
        <taxon>Neodiplogasteridae</taxon>
        <taxon>Pristionchus</taxon>
    </lineage>
</organism>